<organism evidence="1 2">
    <name type="scientific">Moraxella catarrhalis</name>
    <name type="common">Branhamella catarrhalis</name>
    <dbReference type="NCBI Taxonomy" id="480"/>
    <lineage>
        <taxon>Bacteria</taxon>
        <taxon>Pseudomonadati</taxon>
        <taxon>Pseudomonadota</taxon>
        <taxon>Gammaproteobacteria</taxon>
        <taxon>Moraxellales</taxon>
        <taxon>Moraxellaceae</taxon>
        <taxon>Moraxella</taxon>
    </lineage>
</organism>
<comment type="caution">
    <text evidence="1">The sequence shown here is derived from an EMBL/GenBank/DDBJ whole genome shotgun (WGS) entry which is preliminary data.</text>
</comment>
<reference evidence="1 2" key="1">
    <citation type="journal article" date="2016" name="Genome Biol. Evol.">
        <title>Comparative Genomic Analyses of the Moraxella catarrhalis Serosensitive and Seroresistant Lineages Demonstrate Their Independent Evolution.</title>
        <authorList>
            <person name="Earl J.P."/>
            <person name="de Vries S.P."/>
            <person name="Ahmed A."/>
            <person name="Powell E."/>
            <person name="Schultz M.P."/>
            <person name="Hermans P.W."/>
            <person name="Hill D.J."/>
            <person name="Zhou Z."/>
            <person name="Constantinidou C.I."/>
            <person name="Hu F.Z."/>
            <person name="Bootsma H.J."/>
            <person name="Ehrlich G.D."/>
        </authorList>
    </citation>
    <scope>NUCLEOTIDE SEQUENCE [LARGE SCALE GENOMIC DNA]</scope>
    <source>
        <strain evidence="1 2">Z7542</strain>
    </source>
</reference>
<accession>A0A198UJD1</accession>
<evidence type="ECO:0000313" key="1">
    <source>
        <dbReference type="EMBL" id="OAU96578.1"/>
    </source>
</evidence>
<dbReference type="Proteomes" id="UP000078228">
    <property type="component" value="Unassembled WGS sequence"/>
</dbReference>
<evidence type="ECO:0000313" key="2">
    <source>
        <dbReference type="Proteomes" id="UP000078228"/>
    </source>
</evidence>
<gene>
    <name evidence="1" type="ORF">AO384_0936</name>
</gene>
<dbReference type="EMBL" id="LXHC01000017">
    <property type="protein sequence ID" value="OAU96578.1"/>
    <property type="molecule type" value="Genomic_DNA"/>
</dbReference>
<name>A0A198UJD1_MORCA</name>
<keyword evidence="2" id="KW-1185">Reference proteome</keyword>
<dbReference type="AlphaFoldDB" id="A0A198UJD1"/>
<protein>
    <submittedName>
        <fullName evidence="1">Uncharacterized protein</fullName>
    </submittedName>
</protein>
<sequence>MVLMELVIKNIRKIYKKISDIIAYFNKKWALICQIPIHQ</sequence>
<proteinExistence type="predicted"/>